<evidence type="ECO:0000256" key="5">
    <source>
        <dbReference type="ARBA" id="ARBA00024029"/>
    </source>
</evidence>
<keyword evidence="3" id="KW-0378">Hydrolase</keyword>
<comment type="cofactor">
    <cofactor evidence="1">
        <name>Zn(2+)</name>
        <dbReference type="ChEBI" id="CHEBI:29105"/>
    </cofactor>
</comment>
<evidence type="ECO:0000256" key="1">
    <source>
        <dbReference type="ARBA" id="ARBA00001947"/>
    </source>
</evidence>
<dbReference type="Gene3D" id="3.40.50.10310">
    <property type="entry name" value="Creatininase"/>
    <property type="match status" value="1"/>
</dbReference>
<dbReference type="GO" id="GO:0016811">
    <property type="term" value="F:hydrolase activity, acting on carbon-nitrogen (but not peptide) bonds, in linear amides"/>
    <property type="evidence" value="ECO:0007669"/>
    <property type="project" value="TreeGrafter"/>
</dbReference>
<gene>
    <name evidence="6" type="ORF">IAA63_04360</name>
</gene>
<dbReference type="PANTHER" id="PTHR35005:SF1">
    <property type="entry name" value="2-AMINO-5-FORMYLAMINO-6-RIBOSYLAMINOPYRIMIDIN-4(3H)-ONE 5'-MONOPHOSPHATE DEFORMYLASE"/>
    <property type="match status" value="1"/>
</dbReference>
<dbReference type="GO" id="GO:0009231">
    <property type="term" value="P:riboflavin biosynthetic process"/>
    <property type="evidence" value="ECO:0007669"/>
    <property type="project" value="TreeGrafter"/>
</dbReference>
<reference evidence="6" key="1">
    <citation type="submission" date="2020-10" db="EMBL/GenBank/DDBJ databases">
        <authorList>
            <person name="Gilroy R."/>
        </authorList>
    </citation>
    <scope>NUCLEOTIDE SEQUENCE</scope>
    <source>
        <strain evidence="6">ChiBcec2-4451</strain>
    </source>
</reference>
<dbReference type="GO" id="GO:0046872">
    <property type="term" value="F:metal ion binding"/>
    <property type="evidence" value="ECO:0007669"/>
    <property type="project" value="UniProtKB-KW"/>
</dbReference>
<evidence type="ECO:0000313" key="6">
    <source>
        <dbReference type="EMBL" id="HIV12359.1"/>
    </source>
</evidence>
<comment type="caution">
    <text evidence="6">The sequence shown here is derived from an EMBL/GenBank/DDBJ whole genome shotgun (WGS) entry which is preliminary data.</text>
</comment>
<sequence>MTEKVLYEELCPTEFQERLADCPAAYLPLGTLEWHGPHLPLGADGIQSQELFVRVARRVGGIVLPKLFLGPDRFYHDPERELYGMDLYTGGTIIPYPMQQLPGSAYWLPDEEYRTMILRIGANLSRAGFRVLVAHGHGPSTHQFAALEEEMKERYGLICFTAFDVLENTPLRYQNDHAAANETSITMAVRPELVQMERFAAGEEPVAMAGEDPRIHASADYGRKILEINIDAICRKVEEILKKK</sequence>
<reference evidence="6" key="2">
    <citation type="journal article" date="2021" name="PeerJ">
        <title>Extensive microbial diversity within the chicken gut microbiome revealed by metagenomics and culture.</title>
        <authorList>
            <person name="Gilroy R."/>
            <person name="Ravi A."/>
            <person name="Getino M."/>
            <person name="Pursley I."/>
            <person name="Horton D.L."/>
            <person name="Alikhan N.F."/>
            <person name="Baker D."/>
            <person name="Gharbi K."/>
            <person name="Hall N."/>
            <person name="Watson M."/>
            <person name="Adriaenssens E.M."/>
            <person name="Foster-Nyarko E."/>
            <person name="Jarju S."/>
            <person name="Secka A."/>
            <person name="Antonio M."/>
            <person name="Oren A."/>
            <person name="Chaudhuri R.R."/>
            <person name="La Ragione R."/>
            <person name="Hildebrand F."/>
            <person name="Pallen M.J."/>
        </authorList>
    </citation>
    <scope>NUCLEOTIDE SEQUENCE</scope>
    <source>
        <strain evidence="6">ChiBcec2-4451</strain>
    </source>
</reference>
<dbReference type="InterPro" id="IPR024087">
    <property type="entry name" value="Creatininase-like_sf"/>
</dbReference>
<dbReference type="EMBL" id="DVON01000093">
    <property type="protein sequence ID" value="HIV12359.1"/>
    <property type="molecule type" value="Genomic_DNA"/>
</dbReference>
<keyword evidence="4" id="KW-0862">Zinc</keyword>
<dbReference type="InterPro" id="IPR003785">
    <property type="entry name" value="Creatininase/forma_Hydrolase"/>
</dbReference>
<comment type="similarity">
    <text evidence="5">Belongs to the creatininase superfamily.</text>
</comment>
<evidence type="ECO:0000313" key="7">
    <source>
        <dbReference type="Proteomes" id="UP000886723"/>
    </source>
</evidence>
<proteinExistence type="inferred from homology"/>
<evidence type="ECO:0000256" key="4">
    <source>
        <dbReference type="ARBA" id="ARBA00022833"/>
    </source>
</evidence>
<accession>A0A9D1T607</accession>
<keyword evidence="2" id="KW-0479">Metal-binding</keyword>
<organism evidence="6 7">
    <name type="scientific">Candidatus Pullilachnospira stercoravium</name>
    <dbReference type="NCBI Taxonomy" id="2840913"/>
    <lineage>
        <taxon>Bacteria</taxon>
        <taxon>Bacillati</taxon>
        <taxon>Bacillota</taxon>
        <taxon>Clostridia</taxon>
        <taxon>Lachnospirales</taxon>
        <taxon>Lachnospiraceae</taxon>
        <taxon>Lachnospiraceae incertae sedis</taxon>
        <taxon>Candidatus Pullilachnospira</taxon>
    </lineage>
</organism>
<dbReference type="SUPFAM" id="SSF102215">
    <property type="entry name" value="Creatininase"/>
    <property type="match status" value="1"/>
</dbReference>
<evidence type="ECO:0000256" key="2">
    <source>
        <dbReference type="ARBA" id="ARBA00022723"/>
    </source>
</evidence>
<evidence type="ECO:0000256" key="3">
    <source>
        <dbReference type="ARBA" id="ARBA00022801"/>
    </source>
</evidence>
<dbReference type="AlphaFoldDB" id="A0A9D1T607"/>
<name>A0A9D1T607_9FIRM</name>
<dbReference type="PANTHER" id="PTHR35005">
    <property type="entry name" value="3-DEHYDRO-SCYLLO-INOSOSE HYDROLASE"/>
    <property type="match status" value="1"/>
</dbReference>
<dbReference type="Pfam" id="PF02633">
    <property type="entry name" value="Creatininase"/>
    <property type="match status" value="1"/>
</dbReference>
<protein>
    <submittedName>
        <fullName evidence="6">Creatininase family protein</fullName>
    </submittedName>
</protein>
<dbReference type="Proteomes" id="UP000886723">
    <property type="component" value="Unassembled WGS sequence"/>
</dbReference>